<dbReference type="AlphaFoldDB" id="A0A420JAY2"/>
<evidence type="ECO:0000313" key="3">
    <source>
        <dbReference type="Proteomes" id="UP000283383"/>
    </source>
</evidence>
<evidence type="ECO:0000256" key="1">
    <source>
        <dbReference type="SAM" id="MobiDB-lite"/>
    </source>
</evidence>
<feature type="region of interest" description="Disordered" evidence="1">
    <location>
        <begin position="34"/>
        <end position="65"/>
    </location>
</feature>
<sequence length="137" mass="16138">MASIDPMQQMLQMLNLIQTRMISNKELKARMETNEKGLRDQRARIETCGPKRVEEQHSNPDVRMDEELWPHQVIENKGNARSIAGELQLHNGKRYEWISWQTEVLTKVKIVGHLLGGPEQKFRYPHMHLQKSPQKRM</sequence>
<evidence type="ECO:0000313" key="2">
    <source>
        <dbReference type="EMBL" id="RKF83926.1"/>
    </source>
</evidence>
<dbReference type="EMBL" id="MCBQ01000592">
    <property type="protein sequence ID" value="RKF83926.1"/>
    <property type="molecule type" value="Genomic_DNA"/>
</dbReference>
<proteinExistence type="predicted"/>
<protein>
    <submittedName>
        <fullName evidence="2">Uncharacterized protein</fullName>
    </submittedName>
</protein>
<organism evidence="2 3">
    <name type="scientific">Golovinomyces cichoracearum</name>
    <dbReference type="NCBI Taxonomy" id="62708"/>
    <lineage>
        <taxon>Eukaryota</taxon>
        <taxon>Fungi</taxon>
        <taxon>Dikarya</taxon>
        <taxon>Ascomycota</taxon>
        <taxon>Pezizomycotina</taxon>
        <taxon>Leotiomycetes</taxon>
        <taxon>Erysiphales</taxon>
        <taxon>Erysiphaceae</taxon>
        <taxon>Golovinomyces</taxon>
    </lineage>
</organism>
<accession>A0A420JAY2</accession>
<dbReference type="Proteomes" id="UP000283383">
    <property type="component" value="Unassembled WGS sequence"/>
</dbReference>
<reference evidence="2 3" key="1">
    <citation type="journal article" date="2018" name="BMC Genomics">
        <title>Comparative genome analyses reveal sequence features reflecting distinct modes of host-adaptation between dicot and monocot powdery mildew.</title>
        <authorList>
            <person name="Wu Y."/>
            <person name="Ma X."/>
            <person name="Pan Z."/>
            <person name="Kale S.D."/>
            <person name="Song Y."/>
            <person name="King H."/>
            <person name="Zhang Q."/>
            <person name="Presley C."/>
            <person name="Deng X."/>
            <person name="Wei C.I."/>
            <person name="Xiao S."/>
        </authorList>
    </citation>
    <scope>NUCLEOTIDE SEQUENCE [LARGE SCALE GENOMIC DNA]</scope>
    <source>
        <strain evidence="2">UMSG3</strain>
    </source>
</reference>
<gene>
    <name evidence="2" type="ORF">GcM3_005038</name>
</gene>
<comment type="caution">
    <text evidence="2">The sequence shown here is derived from an EMBL/GenBank/DDBJ whole genome shotgun (WGS) entry which is preliminary data.</text>
</comment>
<name>A0A420JAY2_9PEZI</name>
<keyword evidence="3" id="KW-1185">Reference proteome</keyword>